<keyword evidence="3" id="KW-1185">Reference proteome</keyword>
<dbReference type="OrthoDB" id="9808398at2"/>
<dbReference type="InterPro" id="IPR000073">
    <property type="entry name" value="AB_hydrolase_1"/>
</dbReference>
<dbReference type="InterPro" id="IPR050266">
    <property type="entry name" value="AB_hydrolase_sf"/>
</dbReference>
<dbReference type="PANTHER" id="PTHR43798">
    <property type="entry name" value="MONOACYLGLYCEROL LIPASE"/>
    <property type="match status" value="1"/>
</dbReference>
<dbReference type="GO" id="GO:0016020">
    <property type="term" value="C:membrane"/>
    <property type="evidence" value="ECO:0007669"/>
    <property type="project" value="TreeGrafter"/>
</dbReference>
<dbReference type="AlphaFoldDB" id="A0A368XG16"/>
<comment type="caution">
    <text evidence="2">The sequence shown here is derived from an EMBL/GenBank/DDBJ whole genome shotgun (WGS) entry which is preliminary data.</text>
</comment>
<gene>
    <name evidence="2" type="ORF">DFR57_10826</name>
</gene>
<dbReference type="RefSeq" id="WP_114353082.1">
    <property type="nucleotide sequence ID" value="NZ_QPJJ01000008.1"/>
</dbReference>
<dbReference type="SUPFAM" id="SSF53474">
    <property type="entry name" value="alpha/beta-Hydrolases"/>
    <property type="match status" value="1"/>
</dbReference>
<dbReference type="PRINTS" id="PR00111">
    <property type="entry name" value="ABHYDROLASE"/>
</dbReference>
<name>A0A368XG16_9BACI</name>
<feature type="domain" description="AB hydrolase-1" evidence="1">
    <location>
        <begin position="27"/>
        <end position="260"/>
    </location>
</feature>
<dbReference type="Proteomes" id="UP000252585">
    <property type="component" value="Unassembled WGS sequence"/>
</dbReference>
<reference evidence="2 3" key="1">
    <citation type="submission" date="2018-07" db="EMBL/GenBank/DDBJ databases">
        <title>Genomic Encyclopedia of Type Strains, Phase IV (KMG-IV): sequencing the most valuable type-strain genomes for metagenomic binning, comparative biology and taxonomic classification.</title>
        <authorList>
            <person name="Goeker M."/>
        </authorList>
    </citation>
    <scope>NUCLEOTIDE SEQUENCE [LARGE SCALE GENOMIC DNA]</scope>
    <source>
        <strain evidence="2 3">DSM 27696</strain>
    </source>
</reference>
<evidence type="ECO:0000313" key="2">
    <source>
        <dbReference type="EMBL" id="RCW66930.1"/>
    </source>
</evidence>
<dbReference type="Pfam" id="PF00561">
    <property type="entry name" value="Abhydrolase_1"/>
    <property type="match status" value="1"/>
</dbReference>
<dbReference type="InterPro" id="IPR029058">
    <property type="entry name" value="AB_hydrolase_fold"/>
</dbReference>
<organism evidence="2 3">
    <name type="scientific">Saliterribacillus persicus</name>
    <dbReference type="NCBI Taxonomy" id="930114"/>
    <lineage>
        <taxon>Bacteria</taxon>
        <taxon>Bacillati</taxon>
        <taxon>Bacillota</taxon>
        <taxon>Bacilli</taxon>
        <taxon>Bacillales</taxon>
        <taxon>Bacillaceae</taxon>
        <taxon>Saliterribacillus</taxon>
    </lineage>
</organism>
<dbReference type="EMBL" id="QPJJ01000008">
    <property type="protein sequence ID" value="RCW66930.1"/>
    <property type="molecule type" value="Genomic_DNA"/>
</dbReference>
<protein>
    <submittedName>
        <fullName evidence="2">Pimeloyl-ACP methyl ester carboxylesterase</fullName>
    </submittedName>
</protein>
<dbReference type="PANTHER" id="PTHR43798:SF33">
    <property type="entry name" value="HYDROLASE, PUTATIVE (AFU_ORTHOLOGUE AFUA_2G14860)-RELATED"/>
    <property type="match status" value="1"/>
</dbReference>
<evidence type="ECO:0000259" key="1">
    <source>
        <dbReference type="Pfam" id="PF00561"/>
    </source>
</evidence>
<accession>A0A368XG16</accession>
<sequence>MQLKEKHILVYQSTKVHFDYYLNHGAPTLILLHGLLASKECFNKMIGTLHHEFSIVCIDLPPFGASEKKRDFDFSYRNYADLVMRIMNNLLIEKAAIIGHSMGGQIALVCARYYPNRILSLYLLAPSSYMKASDIIQFWIDHVPNTSSVLKYLFEVKGLPALLKFATYDEEVVNEELIERYEKTFTDDSMYNILIELFLDHPGDLIEIDLHLIHAPCYIVWGKSDQILPISIGEQLKRDLPHAEFYVLEKKGHLLPEEAPEAICEIIQLSVL</sequence>
<evidence type="ECO:0000313" key="3">
    <source>
        <dbReference type="Proteomes" id="UP000252585"/>
    </source>
</evidence>
<proteinExistence type="predicted"/>
<dbReference type="Gene3D" id="3.40.50.1820">
    <property type="entry name" value="alpha/beta hydrolase"/>
    <property type="match status" value="1"/>
</dbReference>